<reference evidence="3 4" key="1">
    <citation type="journal article" date="2015" name="Int. J. Syst. Evol. Microbiol.">
        <title>Novibacillus thermophilus gen. nov., sp. nov., a Gram-staining-negative and moderately thermophilic member of the family Thermoactinomycetaceae.</title>
        <authorList>
            <person name="Yang G."/>
            <person name="Chen J."/>
            <person name="Zhou S."/>
        </authorList>
    </citation>
    <scope>NUCLEOTIDE SEQUENCE [LARGE SCALE GENOMIC DNA]</scope>
    <source>
        <strain evidence="3 4">SG-1</strain>
    </source>
</reference>
<dbReference type="SMART" id="SM00530">
    <property type="entry name" value="HTH_XRE"/>
    <property type="match status" value="1"/>
</dbReference>
<dbReference type="EMBL" id="CP019699">
    <property type="protein sequence ID" value="AQS57207.1"/>
    <property type="molecule type" value="Genomic_DNA"/>
</dbReference>
<evidence type="ECO:0000313" key="4">
    <source>
        <dbReference type="Proteomes" id="UP000188603"/>
    </source>
</evidence>
<dbReference type="GO" id="GO:0003677">
    <property type="term" value="F:DNA binding"/>
    <property type="evidence" value="ECO:0007669"/>
    <property type="project" value="UniProtKB-KW"/>
</dbReference>
<proteinExistence type="predicted"/>
<organism evidence="3 4">
    <name type="scientific">Novibacillus thermophilus</name>
    <dbReference type="NCBI Taxonomy" id="1471761"/>
    <lineage>
        <taxon>Bacteria</taxon>
        <taxon>Bacillati</taxon>
        <taxon>Bacillota</taxon>
        <taxon>Bacilli</taxon>
        <taxon>Bacillales</taxon>
        <taxon>Thermoactinomycetaceae</taxon>
        <taxon>Novibacillus</taxon>
    </lineage>
</organism>
<dbReference type="InterPro" id="IPR010982">
    <property type="entry name" value="Lambda_DNA-bd_dom_sf"/>
</dbReference>
<dbReference type="KEGG" id="ntr:B0W44_17105"/>
<protein>
    <recommendedName>
        <fullName evidence="2">HTH cro/C1-type domain-containing protein</fullName>
    </recommendedName>
</protein>
<accession>A0A1U9KAW3</accession>
<evidence type="ECO:0000259" key="2">
    <source>
        <dbReference type="PROSITE" id="PS50943"/>
    </source>
</evidence>
<keyword evidence="1" id="KW-0238">DNA-binding</keyword>
<dbReference type="AlphaFoldDB" id="A0A1U9KAW3"/>
<dbReference type="Gene3D" id="1.10.260.40">
    <property type="entry name" value="lambda repressor-like DNA-binding domains"/>
    <property type="match status" value="1"/>
</dbReference>
<evidence type="ECO:0000256" key="1">
    <source>
        <dbReference type="ARBA" id="ARBA00023125"/>
    </source>
</evidence>
<dbReference type="PANTHER" id="PTHR46558:SF11">
    <property type="entry name" value="HTH-TYPE TRANSCRIPTIONAL REGULATOR XRE"/>
    <property type="match status" value="1"/>
</dbReference>
<gene>
    <name evidence="3" type="ORF">B0W44_17105</name>
</gene>
<dbReference type="OrthoDB" id="72638at2"/>
<dbReference type="InterPro" id="IPR001387">
    <property type="entry name" value="Cro/C1-type_HTH"/>
</dbReference>
<dbReference type="RefSeq" id="WP_077721073.1">
    <property type="nucleotide sequence ID" value="NZ_CP019699.1"/>
</dbReference>
<sequence length="108" mass="13107">MTEKPTLGNSLRRLRKRHRISQSELAKHIRVSRSTIAMWETSQRVPDLMMVERLADFFQVSIDELLSRHEKKTVYDPQTEWFVQDFRNAPEQQKQELIRIWQIIRERS</sequence>
<dbReference type="Proteomes" id="UP000188603">
    <property type="component" value="Chromosome"/>
</dbReference>
<feature type="domain" description="HTH cro/C1-type" evidence="2">
    <location>
        <begin position="11"/>
        <end position="65"/>
    </location>
</feature>
<dbReference type="SUPFAM" id="SSF47413">
    <property type="entry name" value="lambda repressor-like DNA-binding domains"/>
    <property type="match status" value="1"/>
</dbReference>
<dbReference type="Pfam" id="PF01381">
    <property type="entry name" value="HTH_3"/>
    <property type="match status" value="1"/>
</dbReference>
<dbReference type="STRING" id="1471761.B0W44_17105"/>
<keyword evidence="4" id="KW-1185">Reference proteome</keyword>
<name>A0A1U9KAW3_9BACL</name>
<evidence type="ECO:0000313" key="3">
    <source>
        <dbReference type="EMBL" id="AQS57207.1"/>
    </source>
</evidence>
<dbReference type="PROSITE" id="PS50943">
    <property type="entry name" value="HTH_CROC1"/>
    <property type="match status" value="1"/>
</dbReference>
<dbReference type="CDD" id="cd00093">
    <property type="entry name" value="HTH_XRE"/>
    <property type="match status" value="1"/>
</dbReference>
<dbReference type="PANTHER" id="PTHR46558">
    <property type="entry name" value="TRACRIPTIONAL REGULATORY PROTEIN-RELATED-RELATED"/>
    <property type="match status" value="1"/>
</dbReference>